<dbReference type="EMBL" id="UINC01196911">
    <property type="protein sequence ID" value="SVE14133.1"/>
    <property type="molecule type" value="Genomic_DNA"/>
</dbReference>
<sequence length="192" mass="22857">MKKKLIFLFQIIFIYILFLSISFADLQKNLINKITATKTLSFNFKQNIAEKVEFGNCYIKYPLLMKCIYQNLKQKSVISNGKTVAIIKKKYKKIYYYPIRTTPLFIILKKEKILHLIRNSKPTKIDSSIIEFELIEKKSNKLKIFFDENSLEFKGWKTKDAYSNDVSFIIYDLKTNEIIEDEFFEIPKEEDL</sequence>
<reference evidence="1" key="1">
    <citation type="submission" date="2018-05" db="EMBL/GenBank/DDBJ databases">
        <authorList>
            <person name="Lanie J.A."/>
            <person name="Ng W.-L."/>
            <person name="Kazmierczak K.M."/>
            <person name="Andrzejewski T.M."/>
            <person name="Davidsen T.M."/>
            <person name="Wayne K.J."/>
            <person name="Tettelin H."/>
            <person name="Glass J.I."/>
            <person name="Rusch D."/>
            <person name="Podicherti R."/>
            <person name="Tsui H.-C.T."/>
            <person name="Winkler M.E."/>
        </authorList>
    </citation>
    <scope>NUCLEOTIDE SEQUENCE</scope>
</reference>
<dbReference type="InterPro" id="IPR004564">
    <property type="entry name" value="OM_lipoprot_carrier_LolA-like"/>
</dbReference>
<dbReference type="PANTHER" id="PTHR35869">
    <property type="entry name" value="OUTER-MEMBRANE LIPOPROTEIN CARRIER PROTEIN"/>
    <property type="match status" value="1"/>
</dbReference>
<proteinExistence type="predicted"/>
<protein>
    <recommendedName>
        <fullName evidence="2">Outer membrane lipoprotein carrier protein LolA</fullName>
    </recommendedName>
</protein>
<dbReference type="SUPFAM" id="SSF89392">
    <property type="entry name" value="Prokaryotic lipoproteins and lipoprotein localization factors"/>
    <property type="match status" value="1"/>
</dbReference>
<evidence type="ECO:0008006" key="2">
    <source>
        <dbReference type="Google" id="ProtNLM"/>
    </source>
</evidence>
<gene>
    <name evidence="1" type="ORF">METZ01_LOCUS466987</name>
</gene>
<dbReference type="AlphaFoldDB" id="A0A383B2R8"/>
<organism evidence="1">
    <name type="scientific">marine metagenome</name>
    <dbReference type="NCBI Taxonomy" id="408172"/>
    <lineage>
        <taxon>unclassified sequences</taxon>
        <taxon>metagenomes</taxon>
        <taxon>ecological metagenomes</taxon>
    </lineage>
</organism>
<accession>A0A383B2R8</accession>
<dbReference type="InterPro" id="IPR029046">
    <property type="entry name" value="LolA/LolB/LppX"/>
</dbReference>
<dbReference type="Pfam" id="PF03548">
    <property type="entry name" value="LolA"/>
    <property type="match status" value="1"/>
</dbReference>
<dbReference type="Gene3D" id="2.50.20.10">
    <property type="entry name" value="Lipoprotein localisation LolA/LolB/LppX"/>
    <property type="match status" value="1"/>
</dbReference>
<name>A0A383B2R8_9ZZZZ</name>
<dbReference type="PANTHER" id="PTHR35869:SF1">
    <property type="entry name" value="OUTER-MEMBRANE LIPOPROTEIN CARRIER PROTEIN"/>
    <property type="match status" value="1"/>
</dbReference>
<evidence type="ECO:0000313" key="1">
    <source>
        <dbReference type="EMBL" id="SVE14133.1"/>
    </source>
</evidence>